<protein>
    <submittedName>
        <fullName evidence="8">FtsX-like permease family</fullName>
    </submittedName>
</protein>
<keyword evidence="5 6" id="KW-0472">Membrane</keyword>
<comment type="similarity">
    <text evidence="6">Belongs to the ABC-4 integral membrane protein family.</text>
</comment>
<evidence type="ECO:0000256" key="4">
    <source>
        <dbReference type="ARBA" id="ARBA00022989"/>
    </source>
</evidence>
<keyword evidence="4 6" id="KW-1133">Transmembrane helix</keyword>
<dbReference type="Proteomes" id="UP000095598">
    <property type="component" value="Unassembled WGS sequence"/>
</dbReference>
<dbReference type="InterPro" id="IPR052536">
    <property type="entry name" value="ABC-4_Integral_Memb_Prot"/>
</dbReference>
<feature type="transmembrane region" description="Helical" evidence="6">
    <location>
        <begin position="17"/>
        <end position="38"/>
    </location>
</feature>
<dbReference type="GO" id="GO:0055085">
    <property type="term" value="P:transmembrane transport"/>
    <property type="evidence" value="ECO:0007669"/>
    <property type="project" value="UniProtKB-UniRule"/>
</dbReference>
<keyword evidence="6" id="KW-0813">Transport</keyword>
<name>A0A173SV02_ANAHA</name>
<evidence type="ECO:0000259" key="7">
    <source>
        <dbReference type="Pfam" id="PF02687"/>
    </source>
</evidence>
<feature type="transmembrane region" description="Helical" evidence="6">
    <location>
        <begin position="58"/>
        <end position="80"/>
    </location>
</feature>
<dbReference type="InterPro" id="IPR003838">
    <property type="entry name" value="ABC3_permease_C"/>
</dbReference>
<dbReference type="InterPro" id="IPR027022">
    <property type="entry name" value="ABC_permease_BceB-typ"/>
</dbReference>
<dbReference type="GeneID" id="79857510"/>
<dbReference type="RefSeq" id="WP_007286199.1">
    <property type="nucleotide sequence ID" value="NZ_CYXT01000010.1"/>
</dbReference>
<feature type="transmembrane region" description="Helical" evidence="6">
    <location>
        <begin position="239"/>
        <end position="264"/>
    </location>
</feature>
<feature type="transmembrane region" description="Helical" evidence="6">
    <location>
        <begin position="624"/>
        <end position="647"/>
    </location>
</feature>
<keyword evidence="2 6" id="KW-1003">Cell membrane</keyword>
<feature type="transmembrane region" description="Helical" evidence="6">
    <location>
        <begin position="146"/>
        <end position="172"/>
    </location>
</feature>
<feature type="transmembrane region" description="Helical" evidence="6">
    <location>
        <begin position="290"/>
        <end position="309"/>
    </location>
</feature>
<evidence type="ECO:0000256" key="6">
    <source>
        <dbReference type="PIRNR" id="PIRNR018968"/>
    </source>
</evidence>
<dbReference type="PANTHER" id="PTHR46795:SF3">
    <property type="entry name" value="ABC TRANSPORTER PERMEASE"/>
    <property type="match status" value="1"/>
</dbReference>
<organism evidence="8 9">
    <name type="scientific">Anaerostipes hadrus</name>
    <dbReference type="NCBI Taxonomy" id="649756"/>
    <lineage>
        <taxon>Bacteria</taxon>
        <taxon>Bacillati</taxon>
        <taxon>Bacillota</taxon>
        <taxon>Clostridia</taxon>
        <taxon>Lachnospirales</taxon>
        <taxon>Lachnospiraceae</taxon>
        <taxon>Anaerostipes</taxon>
    </lineage>
</organism>
<sequence>MLGKLAYRNTKRNIKDYLIYLITVTASFSLIFAFNLVANSDEIVKLCSSMDAFKNSLFAVNILIIFVICFLINYTTKFMFEKRSKELGTYMLLGIKKKEIAHLVVIENILLGILAFVLAIPIGFLFSQFVSLVIVNLLGIPKTLFISLNFVSIGLLIIYFLTIYVLVLLNLLRRISKMTIRDFLYFDKQNEKKMFRDSKKRNVIFVLSIILGAISLFLWNSRCTMDNFNKQETLTYLMVSVIMLIISIYGISTTCADMFLTVLLKNKKMKYQNDNLFVARTFASKARTMSFTFGTLSMLILTSLLALNYSSINKASYDISVNLNAPYDVQLFDDKQVFDEYIRVIEEEYTIVNTIEYNIYKEPNHQVQNFFQSEYYDFDPVLKLSDYNRLLELRKMPLLSLNDNEYYIVTNSKFAYKVEDNKDIETITVANKNLKLKGYDTKSYWNSITNTGRFVVVLPDKYVQGLEVSENHLIIDTKEDTDAELENKIKEDMQHQLVKVDENGEINDESYRVNVRGAEIEQQKAMVAIVASLFMYIAFILISAVGTILAVQSLSDSTKYKYRYLTLRRLGINDKSLFKTIRKQLLILFCVPAISAILCSFVMMSSLNNVYQQILGDKHLYLMYFGLNLIIFFLIYSIYWIATYIGFKRNINEES</sequence>
<feature type="transmembrane region" description="Helical" evidence="6">
    <location>
        <begin position="202"/>
        <end position="219"/>
    </location>
</feature>
<comment type="subcellular location">
    <subcellularLocation>
        <location evidence="1 6">Cell membrane</location>
        <topology evidence="1 6">Multi-pass membrane protein</topology>
    </subcellularLocation>
</comment>
<feature type="domain" description="ABC3 transporter permease C-terminal" evidence="7">
    <location>
        <begin position="60"/>
        <end position="179"/>
    </location>
</feature>
<evidence type="ECO:0000256" key="3">
    <source>
        <dbReference type="ARBA" id="ARBA00022692"/>
    </source>
</evidence>
<evidence type="ECO:0000313" key="8">
    <source>
        <dbReference type="EMBL" id="CUM93569.1"/>
    </source>
</evidence>
<reference evidence="8 9" key="1">
    <citation type="submission" date="2015-09" db="EMBL/GenBank/DDBJ databases">
        <authorList>
            <consortium name="Pathogen Informatics"/>
        </authorList>
    </citation>
    <scope>NUCLEOTIDE SEQUENCE [LARGE SCALE GENOMIC DNA]</scope>
    <source>
        <strain evidence="8 9">2789STDY5608868</strain>
    </source>
</reference>
<dbReference type="Pfam" id="PF02687">
    <property type="entry name" value="FtsX"/>
    <property type="match status" value="1"/>
</dbReference>
<dbReference type="PANTHER" id="PTHR46795">
    <property type="entry name" value="ABC TRANSPORTER PERMEASE-RELATED-RELATED"/>
    <property type="match status" value="1"/>
</dbReference>
<evidence type="ECO:0000313" key="9">
    <source>
        <dbReference type="Proteomes" id="UP000095598"/>
    </source>
</evidence>
<evidence type="ECO:0000256" key="5">
    <source>
        <dbReference type="ARBA" id="ARBA00023136"/>
    </source>
</evidence>
<dbReference type="EMBL" id="CYXT01000010">
    <property type="protein sequence ID" value="CUM93569.1"/>
    <property type="molecule type" value="Genomic_DNA"/>
</dbReference>
<feature type="transmembrane region" description="Helical" evidence="6">
    <location>
        <begin position="525"/>
        <end position="551"/>
    </location>
</feature>
<accession>A0A173SV02</accession>
<dbReference type="PIRSF" id="PIRSF018968">
    <property type="entry name" value="ABC_permease_BceB"/>
    <property type="match status" value="1"/>
</dbReference>
<proteinExistence type="inferred from homology"/>
<evidence type="ECO:0000256" key="1">
    <source>
        <dbReference type="ARBA" id="ARBA00004651"/>
    </source>
</evidence>
<keyword evidence="3 6" id="KW-0812">Transmembrane</keyword>
<feature type="transmembrane region" description="Helical" evidence="6">
    <location>
        <begin position="100"/>
        <end position="126"/>
    </location>
</feature>
<dbReference type="GO" id="GO:0005886">
    <property type="term" value="C:plasma membrane"/>
    <property type="evidence" value="ECO:0007669"/>
    <property type="project" value="UniProtKB-SubCell"/>
</dbReference>
<dbReference type="AlphaFoldDB" id="A0A173SV02"/>
<evidence type="ECO:0000256" key="2">
    <source>
        <dbReference type="ARBA" id="ARBA00022475"/>
    </source>
</evidence>
<feature type="transmembrane region" description="Helical" evidence="6">
    <location>
        <begin position="585"/>
        <end position="604"/>
    </location>
</feature>
<gene>
    <name evidence="8" type="ORF">ERS852425_01552</name>
</gene>